<dbReference type="InterPro" id="IPR052916">
    <property type="entry name" value="Type-I_RE_MTase_Subunit"/>
</dbReference>
<feature type="domain" description="N6 adenine-specific DNA methyltransferase N-terminal" evidence="9">
    <location>
        <begin position="8"/>
        <end position="137"/>
    </location>
</feature>
<evidence type="ECO:0000256" key="5">
    <source>
        <dbReference type="ARBA" id="ARBA00022691"/>
    </source>
</evidence>
<evidence type="ECO:0000313" key="10">
    <source>
        <dbReference type="EMBL" id="AOG60382.1"/>
    </source>
</evidence>
<dbReference type="PRINTS" id="PR00507">
    <property type="entry name" value="N12N6MTFRASE"/>
</dbReference>
<comment type="catalytic activity">
    <reaction evidence="7">
        <text>a 2'-deoxyadenosine in DNA + S-adenosyl-L-methionine = an N(6)-methyl-2'-deoxyadenosine in DNA + S-adenosyl-L-homocysteine + H(+)</text>
        <dbReference type="Rhea" id="RHEA:15197"/>
        <dbReference type="Rhea" id="RHEA-COMP:12418"/>
        <dbReference type="Rhea" id="RHEA-COMP:12419"/>
        <dbReference type="ChEBI" id="CHEBI:15378"/>
        <dbReference type="ChEBI" id="CHEBI:57856"/>
        <dbReference type="ChEBI" id="CHEBI:59789"/>
        <dbReference type="ChEBI" id="CHEBI:90615"/>
        <dbReference type="ChEBI" id="CHEBI:90616"/>
        <dbReference type="EC" id="2.1.1.72"/>
    </reaction>
</comment>
<keyword evidence="6" id="KW-0680">Restriction system</keyword>
<gene>
    <name evidence="10" type="primary">hsdM</name>
    <name evidence="10" type="ORF">SHELI_v1c04310</name>
</gene>
<dbReference type="Gene3D" id="3.40.50.150">
    <property type="entry name" value="Vaccinia Virus protein VP39"/>
    <property type="match status" value="1"/>
</dbReference>
<evidence type="ECO:0000256" key="2">
    <source>
        <dbReference type="ARBA" id="ARBA00011900"/>
    </source>
</evidence>
<name>A0A1B3SKC2_9MOLU</name>
<dbReference type="REBASE" id="154961">
    <property type="entry name" value="M.She22551ORF4310P"/>
</dbReference>
<dbReference type="KEGG" id="shj:SHELI_v1c04310"/>
<sequence>MAKNIQDIETKLWNAADTLRGNMSAEEYMHTILGILSLKYISDRNKVGLKNLIKDGLSLDLIKPDEFYYQYNAFIVPNESNWNYIMSYANDSKIGEVLDNAFLRLEESNSMLQGIFNKNYNKEGVDQVRLGEVIKIFSDEDFSDDDEDIIGRIYEYFLGKFFRDRGQSGGEFYTPTSIVQLMVNLISPTKGTIYDPACGSGGILVQSKKYIESHGGKLEDITVYGQEFNNVTWKLAKLNLVLNGFPLLDTEQNGVLGQRSADTFTDDQHKNKLFDFIMANPPFNMKKWGQDKLLEDPRFKWGIPPANNANYAWLSHIISKLNTNGRAATVLANGSLSSTTGNEKLIREEFVKQNKVDAIIELPDKLFYTTGIPACIWVFNNNKKNDNILMVSAQNFEGNMISKKLRELTIEEIKNVADFYNMHLNGEDVEELGLAKTISSQELSENDYSFVPGRYVGTKEKSIDKKQIKEDIQSLSKELFSLMDELEEITPKIKDSIKKAFDFEED</sequence>
<keyword evidence="4" id="KW-0808">Transferase</keyword>
<evidence type="ECO:0000256" key="3">
    <source>
        <dbReference type="ARBA" id="ARBA00022603"/>
    </source>
</evidence>
<dbReference type="PATRIC" id="fig|216938.3.peg.437"/>
<dbReference type="EMBL" id="CP017015">
    <property type="protein sequence ID" value="AOG60382.1"/>
    <property type="molecule type" value="Genomic_DNA"/>
</dbReference>
<reference evidence="10 11" key="1">
    <citation type="submission" date="2016-08" db="EMBL/GenBank/DDBJ databases">
        <title>Complete genome sequence of Spiroplasma helicoides TABS-2 (DSM 22551).</title>
        <authorList>
            <person name="Shen W.-Y."/>
            <person name="Lo W.-S."/>
            <person name="Lai Y.-C."/>
            <person name="Kuo C.-H."/>
        </authorList>
    </citation>
    <scope>NUCLEOTIDE SEQUENCE [LARGE SCALE GENOMIC DNA]</scope>
    <source>
        <strain evidence="10 11">TABS-2</strain>
    </source>
</reference>
<dbReference type="InterPro" id="IPR038333">
    <property type="entry name" value="T1MK-like_N_sf"/>
</dbReference>
<dbReference type="PANTHER" id="PTHR42998:SF1">
    <property type="entry name" value="TYPE I RESTRICTION ENZYME HINDI METHYLASE SUBUNIT"/>
    <property type="match status" value="1"/>
</dbReference>
<evidence type="ECO:0000256" key="7">
    <source>
        <dbReference type="ARBA" id="ARBA00047942"/>
    </source>
</evidence>
<dbReference type="InterPro" id="IPR003356">
    <property type="entry name" value="DNA_methylase_A-5"/>
</dbReference>
<dbReference type="GO" id="GO:0003677">
    <property type="term" value="F:DNA binding"/>
    <property type="evidence" value="ECO:0007669"/>
    <property type="project" value="InterPro"/>
</dbReference>
<keyword evidence="5" id="KW-0949">S-adenosyl-L-methionine</keyword>
<evidence type="ECO:0000259" key="8">
    <source>
        <dbReference type="Pfam" id="PF02384"/>
    </source>
</evidence>
<accession>A0A1B3SKC2</accession>
<dbReference type="SUPFAM" id="SSF53335">
    <property type="entry name" value="S-adenosyl-L-methionine-dependent methyltransferases"/>
    <property type="match status" value="1"/>
</dbReference>
<dbReference type="GO" id="GO:0032259">
    <property type="term" value="P:methylation"/>
    <property type="evidence" value="ECO:0007669"/>
    <property type="project" value="UniProtKB-KW"/>
</dbReference>
<keyword evidence="3" id="KW-0489">Methyltransferase</keyword>
<organism evidence="10 11">
    <name type="scientific">Spiroplasma helicoides</name>
    <dbReference type="NCBI Taxonomy" id="216938"/>
    <lineage>
        <taxon>Bacteria</taxon>
        <taxon>Bacillati</taxon>
        <taxon>Mycoplasmatota</taxon>
        <taxon>Mollicutes</taxon>
        <taxon>Entomoplasmatales</taxon>
        <taxon>Spiroplasmataceae</taxon>
        <taxon>Spiroplasma</taxon>
    </lineage>
</organism>
<dbReference type="RefSeq" id="WP_069116278.1">
    <property type="nucleotide sequence ID" value="NZ_CP017015.1"/>
</dbReference>
<evidence type="ECO:0000313" key="11">
    <source>
        <dbReference type="Proteomes" id="UP000094378"/>
    </source>
</evidence>
<keyword evidence="11" id="KW-1185">Reference proteome</keyword>
<dbReference type="InterPro" id="IPR022749">
    <property type="entry name" value="D12N6_MeTrfase_N"/>
</dbReference>
<dbReference type="EC" id="2.1.1.72" evidence="2"/>
<protein>
    <recommendedName>
        <fullName evidence="2">site-specific DNA-methyltransferase (adenine-specific)</fullName>
        <ecNumber evidence="2">2.1.1.72</ecNumber>
    </recommendedName>
</protein>
<dbReference type="Pfam" id="PF12161">
    <property type="entry name" value="HsdM_N"/>
    <property type="match status" value="1"/>
</dbReference>
<comment type="similarity">
    <text evidence="1">Belongs to the N(4)/N(6)-methyltransferase family.</text>
</comment>
<dbReference type="OrthoDB" id="9814572at2"/>
<dbReference type="Gene3D" id="1.20.1260.30">
    <property type="match status" value="1"/>
</dbReference>
<dbReference type="GO" id="GO:0008170">
    <property type="term" value="F:N-methyltransferase activity"/>
    <property type="evidence" value="ECO:0007669"/>
    <property type="project" value="InterPro"/>
</dbReference>
<evidence type="ECO:0000256" key="1">
    <source>
        <dbReference type="ARBA" id="ARBA00006594"/>
    </source>
</evidence>
<proteinExistence type="inferred from homology"/>
<dbReference type="Pfam" id="PF02384">
    <property type="entry name" value="N6_Mtase"/>
    <property type="match status" value="1"/>
</dbReference>
<dbReference type="GO" id="GO:0009307">
    <property type="term" value="P:DNA restriction-modification system"/>
    <property type="evidence" value="ECO:0007669"/>
    <property type="project" value="UniProtKB-KW"/>
</dbReference>
<evidence type="ECO:0000256" key="6">
    <source>
        <dbReference type="ARBA" id="ARBA00022747"/>
    </source>
</evidence>
<dbReference type="InterPro" id="IPR029063">
    <property type="entry name" value="SAM-dependent_MTases_sf"/>
</dbReference>
<evidence type="ECO:0000259" key="9">
    <source>
        <dbReference type="Pfam" id="PF12161"/>
    </source>
</evidence>
<evidence type="ECO:0000256" key="4">
    <source>
        <dbReference type="ARBA" id="ARBA00022679"/>
    </source>
</evidence>
<dbReference type="Proteomes" id="UP000094378">
    <property type="component" value="Chromosome"/>
</dbReference>
<feature type="domain" description="DNA methylase adenine-specific" evidence="8">
    <location>
        <begin position="146"/>
        <end position="461"/>
    </location>
</feature>
<dbReference type="GO" id="GO:0009007">
    <property type="term" value="F:site-specific DNA-methyltransferase (adenine-specific) activity"/>
    <property type="evidence" value="ECO:0007669"/>
    <property type="project" value="UniProtKB-EC"/>
</dbReference>
<dbReference type="AlphaFoldDB" id="A0A1B3SKC2"/>
<dbReference type="SMR" id="A0A1B3SKC2"/>
<dbReference type="STRING" id="216938.SHELI_v1c04310"/>
<dbReference type="PANTHER" id="PTHR42998">
    <property type="entry name" value="TYPE I RESTRICTION ENZYME HINDVIIP M PROTEIN-RELATED"/>
    <property type="match status" value="1"/>
</dbReference>